<dbReference type="Proteomes" id="UP001521785">
    <property type="component" value="Unassembled WGS sequence"/>
</dbReference>
<accession>A0ABR3S5Y3</accession>
<dbReference type="EMBL" id="JAKJXO020000001">
    <property type="protein sequence ID" value="KAL1612106.1"/>
    <property type="molecule type" value="Genomic_DNA"/>
</dbReference>
<evidence type="ECO:0000313" key="2">
    <source>
        <dbReference type="EMBL" id="KAL1612106.1"/>
    </source>
</evidence>
<proteinExistence type="predicted"/>
<dbReference type="InterPro" id="IPR048263">
    <property type="entry name" value="Arb2"/>
</dbReference>
<dbReference type="InterPro" id="IPR053858">
    <property type="entry name" value="Arb2_dom"/>
</dbReference>
<gene>
    <name evidence="2" type="ORF">SLS60_000329</name>
</gene>
<name>A0ABR3S5Y3_9PLEO</name>
<dbReference type="PANTHER" id="PTHR21357:SF4">
    <property type="entry name" value="FAM172 FAMILY PROTEIN HOMOLOG CG10038"/>
    <property type="match status" value="1"/>
</dbReference>
<dbReference type="Pfam" id="PF22749">
    <property type="entry name" value="Arb2"/>
    <property type="match status" value="1"/>
</dbReference>
<evidence type="ECO:0000313" key="3">
    <source>
        <dbReference type="Proteomes" id="UP001521785"/>
    </source>
</evidence>
<feature type="domain" description="Arb2" evidence="1">
    <location>
        <begin position="15"/>
        <end position="315"/>
    </location>
</feature>
<protein>
    <recommendedName>
        <fullName evidence="1">Arb2 domain-containing protein</fullName>
    </recommendedName>
</protein>
<keyword evidence="3" id="KW-1185">Reference proteome</keyword>
<sequence>MFRRQGATLDADAKYPADLKELGYFVDLNGCIRRIEAPEHFFDFFYTNNDRHNEVRGEAMRVCQRREVMSRLAALGLKELYLPARSNSKPVGPHVPILAPAAEVLKTRKRVIVVINDDTHQDLAILAYRELQREGGLNGGSVVNFVKGLVNRTQTNTSSDRREKLARDGARIEKDDHIPGLIVLNTGQLLYSHKFNTALSMRSWLALPRKSITHDPVKIHEIENHIAGHRTPSEHIKTVFDKVIKDPQFVSPEAEVYVVAIENGVEKLIEILDQDLYKYADRITALAFMQSNVGGHQIHNPDLKAFLHTRARHWETVQVGSADPNQCKAVPSDYISKWLSTPKPKTPINWLETVDGGFGLRADTPLANLPETKVATAATEASTSDDGFQDAIPICPTFGGGDTWVGECVFTQSIVQQAVLEFFEDVARDPKGFCNPEFSFDNPKSSEEPITFSSTSQYDAIPDDMLNPEKKAVLVAQEELSQLEVAFNAVRQDDPDLAPGLLRLRNRIKKKDAELRDLEEKALATGALGAGAAQDVRDNWKHHQMKGEEWTEKKPGPPIPFAGVQADSSVVASAGCLDTVEEELAKLELEED</sequence>
<comment type="caution">
    <text evidence="2">The sequence shown here is derived from an EMBL/GenBank/DDBJ whole genome shotgun (WGS) entry which is preliminary data.</text>
</comment>
<dbReference type="PANTHER" id="PTHR21357">
    <property type="entry name" value="FAM172 FAMILY PROTEIN HOMOLOG CG10038"/>
    <property type="match status" value="1"/>
</dbReference>
<reference evidence="2 3" key="1">
    <citation type="submission" date="2024-02" db="EMBL/GenBank/DDBJ databases">
        <title>De novo assembly and annotation of 12 fungi associated with fruit tree decline syndrome in Ontario, Canada.</title>
        <authorList>
            <person name="Sulman M."/>
            <person name="Ellouze W."/>
            <person name="Ilyukhin E."/>
        </authorList>
    </citation>
    <scope>NUCLEOTIDE SEQUENCE [LARGE SCALE GENOMIC DNA]</scope>
    <source>
        <strain evidence="2 3">M42-189</strain>
    </source>
</reference>
<organism evidence="2 3">
    <name type="scientific">Paraconiothyrium brasiliense</name>
    <dbReference type="NCBI Taxonomy" id="300254"/>
    <lineage>
        <taxon>Eukaryota</taxon>
        <taxon>Fungi</taxon>
        <taxon>Dikarya</taxon>
        <taxon>Ascomycota</taxon>
        <taxon>Pezizomycotina</taxon>
        <taxon>Dothideomycetes</taxon>
        <taxon>Pleosporomycetidae</taxon>
        <taxon>Pleosporales</taxon>
        <taxon>Massarineae</taxon>
        <taxon>Didymosphaeriaceae</taxon>
        <taxon>Paraconiothyrium</taxon>
    </lineage>
</organism>
<evidence type="ECO:0000259" key="1">
    <source>
        <dbReference type="Pfam" id="PF22749"/>
    </source>
</evidence>